<dbReference type="RefSeq" id="WP_156052330.1">
    <property type="nucleotide sequence ID" value="NZ_JBIRUQ010000002.1"/>
</dbReference>
<gene>
    <name evidence="1" type="ORF">ACH4WX_12305</name>
</gene>
<evidence type="ECO:0000313" key="1">
    <source>
        <dbReference type="EMBL" id="MFI1461491.1"/>
    </source>
</evidence>
<proteinExistence type="predicted"/>
<evidence type="ECO:0000313" key="2">
    <source>
        <dbReference type="Proteomes" id="UP001611263"/>
    </source>
</evidence>
<reference evidence="1 2" key="1">
    <citation type="submission" date="2024-10" db="EMBL/GenBank/DDBJ databases">
        <title>The Natural Products Discovery Center: Release of the First 8490 Sequenced Strains for Exploring Actinobacteria Biosynthetic Diversity.</title>
        <authorList>
            <person name="Kalkreuter E."/>
            <person name="Kautsar S.A."/>
            <person name="Yang D."/>
            <person name="Bader C.D."/>
            <person name="Teijaro C.N."/>
            <person name="Fluegel L."/>
            <person name="Davis C.M."/>
            <person name="Simpson J.R."/>
            <person name="Lauterbach L."/>
            <person name="Steele A.D."/>
            <person name="Gui C."/>
            <person name="Meng S."/>
            <person name="Li G."/>
            <person name="Viehrig K."/>
            <person name="Ye F."/>
            <person name="Su P."/>
            <person name="Kiefer A.F."/>
            <person name="Nichols A."/>
            <person name="Cepeda A.J."/>
            <person name="Yan W."/>
            <person name="Fan B."/>
            <person name="Jiang Y."/>
            <person name="Adhikari A."/>
            <person name="Zheng C.-J."/>
            <person name="Schuster L."/>
            <person name="Cowan T.M."/>
            <person name="Smanski M.J."/>
            <person name="Chevrette M.G."/>
            <person name="De Carvalho L.P.S."/>
            <person name="Shen B."/>
        </authorList>
    </citation>
    <scope>NUCLEOTIDE SEQUENCE [LARGE SCALE GENOMIC DNA]</scope>
    <source>
        <strain evidence="1 2">NPDC020568</strain>
    </source>
</reference>
<protein>
    <submittedName>
        <fullName evidence="1">Uncharacterized protein</fullName>
    </submittedName>
</protein>
<keyword evidence="2" id="KW-1185">Reference proteome</keyword>
<organism evidence="1 2">
    <name type="scientific">Nocardia carnea</name>
    <dbReference type="NCBI Taxonomy" id="37328"/>
    <lineage>
        <taxon>Bacteria</taxon>
        <taxon>Bacillati</taxon>
        <taxon>Actinomycetota</taxon>
        <taxon>Actinomycetes</taxon>
        <taxon>Mycobacteriales</taxon>
        <taxon>Nocardiaceae</taxon>
        <taxon>Nocardia</taxon>
    </lineage>
</organism>
<dbReference type="GeneID" id="93504494"/>
<dbReference type="EMBL" id="JBIRUQ010000002">
    <property type="protein sequence ID" value="MFI1461491.1"/>
    <property type="molecule type" value="Genomic_DNA"/>
</dbReference>
<sequence length="117" mass="12745">MGEVLVNRHNSDFEAESAVSSATSGYEVFNPDYSVGVACDRHGMIIGIHLGDEVWENTDAWLSNEILRVAKLARMKSQVGRRAELVATNKGAHLASRLGLPRGADYKLAERAEFGDA</sequence>
<name>A0ABW7TKB4_9NOCA</name>
<accession>A0ABW7TKB4</accession>
<comment type="caution">
    <text evidence="1">The sequence shown here is derived from an EMBL/GenBank/DDBJ whole genome shotgun (WGS) entry which is preliminary data.</text>
</comment>
<dbReference type="Proteomes" id="UP001611263">
    <property type="component" value="Unassembled WGS sequence"/>
</dbReference>